<dbReference type="PANTHER" id="PTHR10924">
    <property type="entry name" value="MAJOR FACILITATOR SUPERFAMILY PROTEIN-RELATED"/>
    <property type="match status" value="1"/>
</dbReference>
<dbReference type="GO" id="GO:0005886">
    <property type="term" value="C:plasma membrane"/>
    <property type="evidence" value="ECO:0007669"/>
    <property type="project" value="UniProtKB-SubCell"/>
</dbReference>
<evidence type="ECO:0000256" key="3">
    <source>
        <dbReference type="ARBA" id="ARBA00022475"/>
    </source>
</evidence>
<dbReference type="GO" id="GO:0006783">
    <property type="term" value="P:heme biosynthetic process"/>
    <property type="evidence" value="ECO:0007669"/>
    <property type="project" value="UniProtKB-ARBA"/>
</dbReference>
<feature type="transmembrane region" description="Helical" evidence="18">
    <location>
        <begin position="59"/>
        <end position="77"/>
    </location>
</feature>
<reference evidence="20" key="1">
    <citation type="submission" date="2022-02" db="EMBL/GenBank/DDBJ databases">
        <authorList>
            <person name="King R."/>
        </authorList>
    </citation>
    <scope>NUCLEOTIDE SEQUENCE</scope>
</reference>
<feature type="transmembrane region" description="Helical" evidence="18">
    <location>
        <begin position="331"/>
        <end position="351"/>
    </location>
</feature>
<keyword evidence="21" id="KW-1185">Reference proteome</keyword>
<dbReference type="InterPro" id="IPR011701">
    <property type="entry name" value="MFS"/>
</dbReference>
<keyword evidence="3" id="KW-1003">Cell membrane</keyword>
<evidence type="ECO:0000256" key="15">
    <source>
        <dbReference type="ARBA" id="ARBA00060240"/>
    </source>
</evidence>
<feature type="domain" description="Major facilitator superfamily (MFS) profile" evidence="19">
    <location>
        <begin position="159"/>
        <end position="568"/>
    </location>
</feature>
<evidence type="ECO:0000256" key="12">
    <source>
        <dbReference type="ARBA" id="ARBA00036811"/>
    </source>
</evidence>
<dbReference type="PANTHER" id="PTHR10924:SF4">
    <property type="entry name" value="GH15861P"/>
    <property type="match status" value="1"/>
</dbReference>
<evidence type="ECO:0000256" key="17">
    <source>
        <dbReference type="ARBA" id="ARBA00080886"/>
    </source>
</evidence>
<keyword evidence="7" id="KW-0265">Erythrocyte maturation</keyword>
<feature type="transmembrane region" description="Helical" evidence="18">
    <location>
        <begin position="544"/>
        <end position="563"/>
    </location>
</feature>
<evidence type="ECO:0000256" key="13">
    <source>
        <dbReference type="ARBA" id="ARBA00045087"/>
    </source>
</evidence>
<evidence type="ECO:0000256" key="11">
    <source>
        <dbReference type="ARBA" id="ARBA00035075"/>
    </source>
</evidence>
<evidence type="ECO:0000256" key="2">
    <source>
        <dbReference type="ARBA" id="ARBA00022448"/>
    </source>
</evidence>
<dbReference type="GO" id="GO:0097037">
    <property type="term" value="P:heme export"/>
    <property type="evidence" value="ECO:0007669"/>
    <property type="project" value="TreeGrafter"/>
</dbReference>
<evidence type="ECO:0000256" key="1">
    <source>
        <dbReference type="ARBA" id="ARBA00004651"/>
    </source>
</evidence>
<comment type="catalytic activity">
    <reaction evidence="13">
        <text>ethanolamine(in) = ethanolamine(out)</text>
        <dbReference type="Rhea" id="RHEA:32747"/>
        <dbReference type="ChEBI" id="CHEBI:57603"/>
    </reaction>
</comment>
<dbReference type="GO" id="GO:0015232">
    <property type="term" value="F:heme transmembrane transporter activity"/>
    <property type="evidence" value="ECO:0007669"/>
    <property type="project" value="UniProtKB-ARBA"/>
</dbReference>
<dbReference type="InterPro" id="IPR020846">
    <property type="entry name" value="MFS_dom"/>
</dbReference>
<evidence type="ECO:0000313" key="21">
    <source>
        <dbReference type="Proteomes" id="UP001153321"/>
    </source>
</evidence>
<dbReference type="Proteomes" id="UP001153321">
    <property type="component" value="Chromosome 2"/>
</dbReference>
<dbReference type="GO" id="GO:0043249">
    <property type="term" value="P:erythrocyte maturation"/>
    <property type="evidence" value="ECO:0007669"/>
    <property type="project" value="UniProtKB-KW"/>
</dbReference>
<keyword evidence="10" id="KW-0325">Glycoprotein</keyword>
<dbReference type="CDD" id="cd17398">
    <property type="entry name" value="MFS_FLVCR_like"/>
    <property type="match status" value="1"/>
</dbReference>
<feature type="transmembrane region" description="Helical" evidence="18">
    <location>
        <begin position="517"/>
        <end position="538"/>
    </location>
</feature>
<evidence type="ECO:0000256" key="16">
    <source>
        <dbReference type="ARBA" id="ARBA00068050"/>
    </source>
</evidence>
<evidence type="ECO:0000256" key="8">
    <source>
        <dbReference type="ARBA" id="ARBA00023136"/>
    </source>
</evidence>
<name>A0A9P0I1I3_SPOLI</name>
<comment type="similarity">
    <text evidence="14">Belongs to the major facilitator superfamily. Feline leukemia virus subgroup C receptor (TC 2.A.1.28.1) family.</text>
</comment>
<dbReference type="AlphaFoldDB" id="A0A9P0I1I3"/>
<comment type="function">
    <text evidence="15">Uniporter that mediates the transport of extracellular choline and ethanolamine into cells, thereby playing a key role in phospholipid biosynthesis. Choline and ethanolamine are the precursors of phosphatidylcholine and phosphatidylethanolamine, respectively, the two most abundant phospholipids. Transport is not coupled with proton transport and is exclusively driven by the choline (or ethanolamine) gradient across the plasma membrane. Also acts as a heme b transporter that mediates heme efflux from the cytoplasm to the extracellular compartment.</text>
</comment>
<evidence type="ECO:0000256" key="5">
    <source>
        <dbReference type="ARBA" id="ARBA00022692"/>
    </source>
</evidence>
<keyword evidence="9" id="KW-0675">Receptor</keyword>
<evidence type="ECO:0000256" key="7">
    <source>
        <dbReference type="ARBA" id="ARBA00023057"/>
    </source>
</evidence>
<keyword evidence="6 18" id="KW-1133">Transmembrane helix</keyword>
<dbReference type="GO" id="GO:0020037">
    <property type="term" value="F:heme binding"/>
    <property type="evidence" value="ECO:0007669"/>
    <property type="project" value="TreeGrafter"/>
</dbReference>
<feature type="transmembrane region" description="Helical" evidence="18">
    <location>
        <begin position="255"/>
        <end position="278"/>
    </location>
</feature>
<dbReference type="EMBL" id="LR824533">
    <property type="protein sequence ID" value="CAH1639402.1"/>
    <property type="molecule type" value="Genomic_DNA"/>
</dbReference>
<evidence type="ECO:0000256" key="9">
    <source>
        <dbReference type="ARBA" id="ARBA00023170"/>
    </source>
</evidence>
<dbReference type="SUPFAM" id="SSF103473">
    <property type="entry name" value="MFS general substrate transporter"/>
    <property type="match status" value="2"/>
</dbReference>
<evidence type="ECO:0000256" key="18">
    <source>
        <dbReference type="SAM" id="Phobius"/>
    </source>
</evidence>
<dbReference type="Pfam" id="PF07690">
    <property type="entry name" value="MFS_1"/>
    <property type="match status" value="1"/>
</dbReference>
<keyword evidence="4" id="KW-0597">Phosphoprotein</keyword>
<accession>A0A9P0I1I3</accession>
<keyword evidence="8 18" id="KW-0472">Membrane</keyword>
<evidence type="ECO:0000256" key="14">
    <source>
        <dbReference type="ARBA" id="ARBA00046338"/>
    </source>
</evidence>
<feature type="transmembrane region" description="Helical" evidence="18">
    <location>
        <begin position="231"/>
        <end position="249"/>
    </location>
</feature>
<dbReference type="InterPro" id="IPR036259">
    <property type="entry name" value="MFS_trans_sf"/>
</dbReference>
<evidence type="ECO:0000256" key="10">
    <source>
        <dbReference type="ARBA" id="ARBA00023180"/>
    </source>
</evidence>
<comment type="subcellular location">
    <subcellularLocation>
        <location evidence="1">Cell membrane</location>
        <topology evidence="1">Multi-pass membrane protein</topology>
    </subcellularLocation>
</comment>
<gene>
    <name evidence="20" type="ORF">SPLIT_LOCUS4759</name>
</gene>
<evidence type="ECO:0000313" key="20">
    <source>
        <dbReference type="EMBL" id="CAH1639402.1"/>
    </source>
</evidence>
<dbReference type="GO" id="GO:0031966">
    <property type="term" value="C:mitochondrial membrane"/>
    <property type="evidence" value="ECO:0007669"/>
    <property type="project" value="UniProtKB-ARBA"/>
</dbReference>
<feature type="transmembrane region" description="Helical" evidence="18">
    <location>
        <begin position="455"/>
        <end position="472"/>
    </location>
</feature>
<evidence type="ECO:0000256" key="4">
    <source>
        <dbReference type="ARBA" id="ARBA00022553"/>
    </source>
</evidence>
<dbReference type="FunFam" id="1.20.1250.20:FF:000184">
    <property type="entry name" value="Feline leukemia virus subgroup C receptor-related protein 1"/>
    <property type="match status" value="1"/>
</dbReference>
<feature type="transmembrane region" description="Helical" evidence="18">
    <location>
        <begin position="478"/>
        <end position="497"/>
    </location>
</feature>
<sequence length="578" mass="63596">MTKKNLSQATGLLNPAEPEVPKIILDEEESRRNSLIGSVMDNISIAARGRDYDVKRKRWLMLGMFVIYSASNSMQWTQFTIIQDIIMNYYGVTGNQVSWTSIIYMITYVPLIFPASWFLDKTMTDQKNMEVCGSVMDGVAEKGGVLESPTKKGATEYVVYPIRWLVLFVFVFNSASNSMQWIQYTIIQDAIVKYYDVSSIQVYWTSMIYMITYIPLIFPASFLLDKTNLRVTTIIGSFGTCLGAWLKVFSVPQDMFWLGFTGQTVVAVSQVFILNVPPRLAAVWFGADQVSSACSIGVFGNQLGVAVGFVLPPMLVRASGTIPEIAADLRLMFYLIAGFTSVLFVFILLFFKAAPPSPPSAAADLGNSLDSNFLLSLKKLITNRNYVLLLISYGLNVGTFYAISTLLNQVILTYYPGANVDAGRIGLVIVVAGMAGSVVCGLVLDKTHRFKETTLSVYAASVVGMLIFTFTLDCGYIAVVYLSSILLGFFMTGYLPVGFEFASEVTYPEPEGTTSGILNAVVQIFGIVTTLLYEWMLGTVGDRWSNLTLCGLLALGTAITAAIRSDLRRQAAQNNAKE</sequence>
<organism evidence="20 21">
    <name type="scientific">Spodoptera littoralis</name>
    <name type="common">Egyptian cotton leafworm</name>
    <dbReference type="NCBI Taxonomy" id="7109"/>
    <lineage>
        <taxon>Eukaryota</taxon>
        <taxon>Metazoa</taxon>
        <taxon>Ecdysozoa</taxon>
        <taxon>Arthropoda</taxon>
        <taxon>Hexapoda</taxon>
        <taxon>Insecta</taxon>
        <taxon>Pterygota</taxon>
        <taxon>Neoptera</taxon>
        <taxon>Endopterygota</taxon>
        <taxon>Lepidoptera</taxon>
        <taxon>Glossata</taxon>
        <taxon>Ditrysia</taxon>
        <taxon>Noctuoidea</taxon>
        <taxon>Noctuidae</taxon>
        <taxon>Amphipyrinae</taxon>
        <taxon>Spodoptera</taxon>
    </lineage>
</organism>
<comment type="catalytic activity">
    <reaction evidence="12">
        <text>choline(out) = choline(in)</text>
        <dbReference type="Rhea" id="RHEA:32751"/>
        <dbReference type="ChEBI" id="CHEBI:15354"/>
    </reaction>
</comment>
<dbReference type="PROSITE" id="PS50850">
    <property type="entry name" value="MFS"/>
    <property type="match status" value="1"/>
</dbReference>
<keyword evidence="5 18" id="KW-0812">Transmembrane</keyword>
<dbReference type="Gene3D" id="1.20.1250.20">
    <property type="entry name" value="MFS general substrate transporter like domains"/>
    <property type="match status" value="3"/>
</dbReference>
<comment type="catalytic activity">
    <reaction evidence="11">
        <text>heme b(in) = heme b(out)</text>
        <dbReference type="Rhea" id="RHEA:75443"/>
        <dbReference type="ChEBI" id="CHEBI:60344"/>
    </reaction>
</comment>
<dbReference type="InterPro" id="IPR049680">
    <property type="entry name" value="FLVCR1-2_SLC49-like"/>
</dbReference>
<evidence type="ECO:0000256" key="6">
    <source>
        <dbReference type="ARBA" id="ARBA00022989"/>
    </source>
</evidence>
<feature type="transmembrane region" description="Helical" evidence="18">
    <location>
        <begin position="386"/>
        <end position="404"/>
    </location>
</feature>
<feature type="transmembrane region" description="Helical" evidence="18">
    <location>
        <begin position="202"/>
        <end position="224"/>
    </location>
</feature>
<feature type="transmembrane region" description="Helical" evidence="18">
    <location>
        <begin position="290"/>
        <end position="311"/>
    </location>
</feature>
<feature type="transmembrane region" description="Helical" evidence="18">
    <location>
        <begin position="424"/>
        <end position="443"/>
    </location>
</feature>
<evidence type="ECO:0000259" key="19">
    <source>
        <dbReference type="PROSITE" id="PS50850"/>
    </source>
</evidence>
<keyword evidence="2" id="KW-0813">Transport</keyword>
<protein>
    <recommendedName>
        <fullName evidence="16">Choline/ethanolamine transporter FLVCR1</fullName>
    </recommendedName>
    <alternativeName>
        <fullName evidence="17">Heme transporter FLVCR1</fullName>
    </alternativeName>
</protein>
<proteinExistence type="inferred from homology"/>
<feature type="transmembrane region" description="Helical" evidence="18">
    <location>
        <begin position="97"/>
        <end position="119"/>
    </location>
</feature>